<gene>
    <name evidence="2" type="ORF">SGFS_038390</name>
</gene>
<proteinExistence type="predicted"/>
<dbReference type="Proteomes" id="UP001321542">
    <property type="component" value="Chromosome"/>
</dbReference>
<accession>A0ABM7F999</accession>
<feature type="compositionally biased region" description="Pro residues" evidence="1">
    <location>
        <begin position="65"/>
        <end position="75"/>
    </location>
</feature>
<reference evidence="2 3" key="2">
    <citation type="journal article" date="2023" name="ChemBioChem">
        <title>Acyltransferase Domain Exchange between Two Independent Type I Polyketide Synthases in the Same Producer Strain of Macrolide Antibiotics.</title>
        <authorList>
            <person name="Kudo F."/>
            <person name="Kishikawa K."/>
            <person name="Tsuboi K."/>
            <person name="Kido T."/>
            <person name="Usui T."/>
            <person name="Hashimoto J."/>
            <person name="Shin-Ya K."/>
            <person name="Miyanaga A."/>
            <person name="Eguchi T."/>
        </authorList>
    </citation>
    <scope>NUCLEOTIDE SEQUENCE [LARGE SCALE GENOMIC DNA]</scope>
    <source>
        <strain evidence="2 3">A-8890</strain>
    </source>
</reference>
<protein>
    <submittedName>
        <fullName evidence="2">Uncharacterized protein</fullName>
    </submittedName>
</protein>
<organism evidence="2 3">
    <name type="scientific">Streptomyces graminofaciens</name>
    <dbReference type="NCBI Taxonomy" id="68212"/>
    <lineage>
        <taxon>Bacteria</taxon>
        <taxon>Bacillati</taxon>
        <taxon>Actinomycetota</taxon>
        <taxon>Actinomycetes</taxon>
        <taxon>Kitasatosporales</taxon>
        <taxon>Streptomycetaceae</taxon>
        <taxon>Streptomyces</taxon>
    </lineage>
</organism>
<evidence type="ECO:0000256" key="1">
    <source>
        <dbReference type="SAM" id="MobiDB-lite"/>
    </source>
</evidence>
<feature type="region of interest" description="Disordered" evidence="1">
    <location>
        <begin position="29"/>
        <end position="150"/>
    </location>
</feature>
<sequence length="150" mass="15672">MQSRVQVQMGTLDPVGQLLVGEAVPVARRNQQSFREHGGGPAGGAGEPLPRHRPPREHRLEPGPVQLPLPGPEAPPGGFVHLPGDPRREPSYGRTTHPVPRGEPYGDAQAHQVEVGGENLVPPGTATAPGGRRPADTHAHTGSHADASSP</sequence>
<reference evidence="2 3" key="1">
    <citation type="journal article" date="2010" name="ChemBioChem">
        <title>Cloning and characterization of the biosynthetic gene cluster of 16-membered macrolide antibiotic FD-891: involvement of a dual functional cytochrome P450 monooxygenase catalyzing epoxidation and hydroxylation.</title>
        <authorList>
            <person name="Kudo F."/>
            <person name="Motegi A."/>
            <person name="Mizoue K."/>
            <person name="Eguchi T."/>
        </authorList>
    </citation>
    <scope>NUCLEOTIDE SEQUENCE [LARGE SCALE GENOMIC DNA]</scope>
    <source>
        <strain evidence="2 3">A-8890</strain>
    </source>
</reference>
<name>A0ABM7F999_9ACTN</name>
<evidence type="ECO:0000313" key="3">
    <source>
        <dbReference type="Proteomes" id="UP001321542"/>
    </source>
</evidence>
<keyword evidence="3" id="KW-1185">Reference proteome</keyword>
<evidence type="ECO:0000313" key="2">
    <source>
        <dbReference type="EMBL" id="BBC32545.1"/>
    </source>
</evidence>
<dbReference type="EMBL" id="AP018448">
    <property type="protein sequence ID" value="BBC32545.1"/>
    <property type="molecule type" value="Genomic_DNA"/>
</dbReference>